<keyword evidence="1" id="KW-0413">Isomerase</keyword>
<reference evidence="1" key="1">
    <citation type="submission" date="2020-11" db="EMBL/GenBank/DDBJ databases">
        <title>Azospira restricta DSM 18626 genome sequence.</title>
        <authorList>
            <person name="Moe W.M."/>
        </authorList>
    </citation>
    <scope>NUCLEOTIDE SEQUENCE</scope>
    <source>
        <strain evidence="1">DSM 18626</strain>
    </source>
</reference>
<dbReference type="Pfam" id="PF02962">
    <property type="entry name" value="CHMI"/>
    <property type="match status" value="1"/>
</dbReference>
<dbReference type="RefSeq" id="WP_203387071.1">
    <property type="nucleotide sequence ID" value="NZ_CP064781.1"/>
</dbReference>
<name>A0A974PYQ8_9RHOO</name>
<evidence type="ECO:0000313" key="1">
    <source>
        <dbReference type="EMBL" id="QRJ63543.1"/>
    </source>
</evidence>
<dbReference type="KEGG" id="ares:IWH25_17665"/>
<protein>
    <submittedName>
        <fullName evidence="1">5-carboxymethyl-2-hydroxymuconate isomerase</fullName>
    </submittedName>
</protein>
<dbReference type="PANTHER" id="PTHR37950">
    <property type="entry name" value="4-HYDROXYPHENYLACETATE CATABOLISM PROTEIN"/>
    <property type="match status" value="1"/>
</dbReference>
<dbReference type="Proteomes" id="UP000663444">
    <property type="component" value="Chromosome"/>
</dbReference>
<dbReference type="InterPro" id="IPR014347">
    <property type="entry name" value="Tautomerase/MIF_sf"/>
</dbReference>
<gene>
    <name evidence="1" type="ORF">IWH25_17665</name>
</gene>
<dbReference type="InterPro" id="IPR004220">
    <property type="entry name" value="5-COMe_2-OHmuconate_Isoase"/>
</dbReference>
<dbReference type="GO" id="GO:0008704">
    <property type="term" value="F:5-carboxymethyl-2-hydroxymuconate delta-isomerase activity"/>
    <property type="evidence" value="ECO:0007669"/>
    <property type="project" value="InterPro"/>
</dbReference>
<proteinExistence type="predicted"/>
<sequence>MPHLTLEYTDNLAPHLAPDILPRLNRALLASSLFAESDLKSRALLLDQWCVGVEAAPRAFAHVRVALLSGRPPGAKRALAEAVLAALADACAPPPGAELQLSVEIVDIDAASYAKEVRNGR</sequence>
<dbReference type="Gene3D" id="3.30.429.10">
    <property type="entry name" value="Macrophage Migration Inhibitory Factor"/>
    <property type="match status" value="1"/>
</dbReference>
<dbReference type="PANTHER" id="PTHR37950:SF1">
    <property type="entry name" value="4-HYDROXYPHENYLACETATE CATABOLISM PROTEIN"/>
    <property type="match status" value="1"/>
</dbReference>
<evidence type="ECO:0000313" key="2">
    <source>
        <dbReference type="Proteomes" id="UP000663444"/>
    </source>
</evidence>
<dbReference type="EMBL" id="CP064781">
    <property type="protein sequence ID" value="QRJ63543.1"/>
    <property type="molecule type" value="Genomic_DNA"/>
</dbReference>
<accession>A0A974PYQ8</accession>
<organism evidence="1 2">
    <name type="scientific">Azospira restricta</name>
    <dbReference type="NCBI Taxonomy" id="404405"/>
    <lineage>
        <taxon>Bacteria</taxon>
        <taxon>Pseudomonadati</taxon>
        <taxon>Pseudomonadota</taxon>
        <taxon>Betaproteobacteria</taxon>
        <taxon>Rhodocyclales</taxon>
        <taxon>Rhodocyclaceae</taxon>
        <taxon>Azospira</taxon>
    </lineage>
</organism>
<dbReference type="AlphaFoldDB" id="A0A974PYQ8"/>
<dbReference type="SUPFAM" id="SSF55331">
    <property type="entry name" value="Tautomerase/MIF"/>
    <property type="match status" value="1"/>
</dbReference>
<keyword evidence="2" id="KW-1185">Reference proteome</keyword>